<accession>A0A8H6VVB8</accession>
<proteinExistence type="predicted"/>
<dbReference type="CDD" id="cd09917">
    <property type="entry name" value="F-box_SF"/>
    <property type="match status" value="1"/>
</dbReference>
<evidence type="ECO:0000313" key="1">
    <source>
        <dbReference type="EMBL" id="KAF7293281.1"/>
    </source>
</evidence>
<keyword evidence="2" id="KW-1185">Reference proteome</keyword>
<dbReference type="SUPFAM" id="SSF81383">
    <property type="entry name" value="F-box domain"/>
    <property type="match status" value="1"/>
</dbReference>
<name>A0A8H6VVB8_MYCCL</name>
<dbReference type="Proteomes" id="UP000613580">
    <property type="component" value="Unassembled WGS sequence"/>
</dbReference>
<dbReference type="AlphaFoldDB" id="A0A8H6VVB8"/>
<reference evidence="1" key="1">
    <citation type="submission" date="2020-05" db="EMBL/GenBank/DDBJ databases">
        <title>Mycena genomes resolve the evolution of fungal bioluminescence.</title>
        <authorList>
            <person name="Tsai I.J."/>
        </authorList>
    </citation>
    <scope>NUCLEOTIDE SEQUENCE</scope>
    <source>
        <strain evidence="1">110903Hualien_Pintung</strain>
    </source>
</reference>
<dbReference type="EMBL" id="JACAZE010000021">
    <property type="protein sequence ID" value="KAF7293281.1"/>
    <property type="molecule type" value="Genomic_DNA"/>
</dbReference>
<comment type="caution">
    <text evidence="1">The sequence shown here is derived from an EMBL/GenBank/DDBJ whole genome shotgun (WGS) entry which is preliminary data.</text>
</comment>
<protein>
    <recommendedName>
        <fullName evidence="3">F-box domain-containing protein</fullName>
    </recommendedName>
</protein>
<organism evidence="1 2">
    <name type="scientific">Mycena chlorophos</name>
    <name type="common">Agaric fungus</name>
    <name type="synonym">Agaricus chlorophos</name>
    <dbReference type="NCBI Taxonomy" id="658473"/>
    <lineage>
        <taxon>Eukaryota</taxon>
        <taxon>Fungi</taxon>
        <taxon>Dikarya</taxon>
        <taxon>Basidiomycota</taxon>
        <taxon>Agaricomycotina</taxon>
        <taxon>Agaricomycetes</taxon>
        <taxon>Agaricomycetidae</taxon>
        <taxon>Agaricales</taxon>
        <taxon>Marasmiineae</taxon>
        <taxon>Mycenaceae</taxon>
        <taxon>Mycena</taxon>
    </lineage>
</organism>
<dbReference type="InterPro" id="IPR036047">
    <property type="entry name" value="F-box-like_dom_sf"/>
</dbReference>
<sequence>MTMNAPLPYAEADEADFATPGRVWDASVVNYAAVECWKEHRAKGKQREGDLSLLAQANIDIVFEVLSHLHPLDLIHVSRTNKAFRDLLLCPNADALWRNAFAANPPLPSCPAQTSGRRWTRLLFGQLICDECKCLSPDTKADYVLCRRLCDACLDEPVENEEPLAALAVQWVDGQLERSQRARQIQHQRVIRKARKHLVLEGYNLRDLCDLDEYSELESIQVLTPKRWHLVRPFILPRIEILQSERIARERAELISKRTEVGIKAASWVLRTAPAQCWPYFPPGYTLETFPALKALIHDPSDDPLLEDDPRLSDALLGLPAFVAAWTKEKQVLLTSVLPQPAAPNALELATSVFMCKGSWVNRTAVTAGRVLIGWAGAGAHLRCRSLKKFWDHRVHYAPEGAAAARQLVRLVGFDPERATFREMDELCGDGRVPLKHEEKPSERRFVCGLCPVVTAKGMTGRPAMRWRECVLHTIEQTRLHKTTTHIDIPPAFMLLTDAATADVLRREKPDPFICDNSWVCALCTEHYDNRERRQAVLNHIWTTHGIREPTQGTHFLYVPGTERTPRPCALVSQLPSDSAEEEAKTLQTHVDIRCRHCTTPRKLFSLRTIARHVADKHGVCRPTEAGVDWERVELVVRDALAEEEDESGGAAAVVEG</sequence>
<dbReference type="OrthoDB" id="2823912at2759"/>
<evidence type="ECO:0000313" key="2">
    <source>
        <dbReference type="Proteomes" id="UP000613580"/>
    </source>
</evidence>
<evidence type="ECO:0008006" key="3">
    <source>
        <dbReference type="Google" id="ProtNLM"/>
    </source>
</evidence>
<gene>
    <name evidence="1" type="ORF">HMN09_01207000</name>
</gene>